<accession>A0AB39MMM2</accession>
<organism evidence="4">
    <name type="scientific">Streptomyces sp. R08</name>
    <dbReference type="NCBI Taxonomy" id="3238624"/>
    <lineage>
        <taxon>Bacteria</taxon>
        <taxon>Bacillati</taxon>
        <taxon>Actinomycetota</taxon>
        <taxon>Actinomycetes</taxon>
        <taxon>Kitasatosporales</taxon>
        <taxon>Streptomycetaceae</taxon>
        <taxon>Streptomyces</taxon>
    </lineage>
</organism>
<dbReference type="InterPro" id="IPR057170">
    <property type="entry name" value="DUF7848"/>
</dbReference>
<protein>
    <recommendedName>
        <fullName evidence="2">DUF7848 domain-containing protein</fullName>
    </recommendedName>
</protein>
<evidence type="ECO:0000256" key="1">
    <source>
        <dbReference type="SAM" id="MobiDB-lite"/>
    </source>
</evidence>
<proteinExistence type="predicted"/>
<feature type="region of interest" description="Disordered" evidence="1">
    <location>
        <begin position="1"/>
        <end position="24"/>
    </location>
</feature>
<name>A0AB39MMM2_9ACTN</name>
<reference evidence="4" key="1">
    <citation type="submission" date="2024-07" db="EMBL/GenBank/DDBJ databases">
        <authorList>
            <person name="Yu S.T."/>
        </authorList>
    </citation>
    <scope>NUCLEOTIDE SEQUENCE</scope>
    <source>
        <strain evidence="4">R08</strain>
    </source>
</reference>
<dbReference type="RefSeq" id="WP_369189337.1">
    <property type="nucleotide sequence ID" value="NZ_CP163431.1"/>
</dbReference>
<dbReference type="EMBL" id="CP163431">
    <property type="protein sequence ID" value="XDQ06023.1"/>
    <property type="molecule type" value="Genomic_DNA"/>
</dbReference>
<evidence type="ECO:0000313" key="4">
    <source>
        <dbReference type="EMBL" id="XDQ06023.1"/>
    </source>
</evidence>
<evidence type="ECO:0000313" key="3">
    <source>
        <dbReference type="EMBL" id="XDQ03450.1"/>
    </source>
</evidence>
<evidence type="ECO:0000259" key="2">
    <source>
        <dbReference type="Pfam" id="PF25232"/>
    </source>
</evidence>
<feature type="domain" description="DUF7848" evidence="2">
    <location>
        <begin position="2"/>
        <end position="76"/>
    </location>
</feature>
<dbReference type="AlphaFoldDB" id="A0AB39MMM2"/>
<gene>
    <name evidence="3" type="ORF">AB5J58_26335</name>
    <name evidence="4" type="ORF">AB5J58_40260</name>
</gene>
<dbReference type="Pfam" id="PF25232">
    <property type="entry name" value="DUF7848"/>
    <property type="match status" value="1"/>
</dbReference>
<sequence length="77" mass="8481">MVRATYRFREHTLTPAPDDEPTSSALACKGCGEASEPSTDATDGTAWAADHLKANPGHLTYREIITRSYRFKPGAWQ</sequence>
<dbReference type="EMBL" id="CP163431">
    <property type="protein sequence ID" value="XDQ03450.1"/>
    <property type="molecule type" value="Genomic_DNA"/>
</dbReference>